<feature type="transmembrane region" description="Helical" evidence="5">
    <location>
        <begin position="104"/>
        <end position="121"/>
    </location>
</feature>
<feature type="transmembrane region" description="Helical" evidence="5">
    <location>
        <begin position="80"/>
        <end position="98"/>
    </location>
</feature>
<gene>
    <name evidence="6" type="ORF">GCM10020366_52970</name>
</gene>
<dbReference type="RefSeq" id="WP_258345971.1">
    <property type="nucleotide sequence ID" value="NZ_BAAAYK010000038.1"/>
</dbReference>
<sequence length="134" mass="14107">MTTTSPATRTRPAAATAALWVLQVLLAVVFALIALPKMLGNPIAVDPFDLIGIGIPGMVVVGWLEFAGAIALLVPRLCGLASACQVPLMVGATVLTAVQDPELVTIPALTLVLVCVVAWFRRHDTAALVRMVRR</sequence>
<evidence type="ECO:0000256" key="2">
    <source>
        <dbReference type="ARBA" id="ARBA00022692"/>
    </source>
</evidence>
<protein>
    <recommendedName>
        <fullName evidence="8">DoxX family protein</fullName>
    </recommendedName>
</protein>
<feature type="transmembrane region" description="Helical" evidence="5">
    <location>
        <begin position="50"/>
        <end position="73"/>
    </location>
</feature>
<name>A0ABP6RXX8_9PSEU</name>
<evidence type="ECO:0000256" key="1">
    <source>
        <dbReference type="ARBA" id="ARBA00004141"/>
    </source>
</evidence>
<keyword evidence="3 5" id="KW-1133">Transmembrane helix</keyword>
<reference evidence="7" key="1">
    <citation type="journal article" date="2019" name="Int. J. Syst. Evol. Microbiol.">
        <title>The Global Catalogue of Microorganisms (GCM) 10K type strain sequencing project: providing services to taxonomists for standard genome sequencing and annotation.</title>
        <authorList>
            <consortium name="The Broad Institute Genomics Platform"/>
            <consortium name="The Broad Institute Genome Sequencing Center for Infectious Disease"/>
            <person name="Wu L."/>
            <person name="Ma J."/>
        </authorList>
    </citation>
    <scope>NUCLEOTIDE SEQUENCE [LARGE SCALE GENOMIC DNA]</scope>
    <source>
        <strain evidence="7">JCM 9687</strain>
    </source>
</reference>
<comment type="subcellular location">
    <subcellularLocation>
        <location evidence="1">Membrane</location>
        <topology evidence="1">Multi-pass membrane protein</topology>
    </subcellularLocation>
</comment>
<comment type="caution">
    <text evidence="6">The sequence shown here is derived from an EMBL/GenBank/DDBJ whole genome shotgun (WGS) entry which is preliminary data.</text>
</comment>
<dbReference type="Proteomes" id="UP001500483">
    <property type="component" value="Unassembled WGS sequence"/>
</dbReference>
<dbReference type="EMBL" id="BAAAYK010000038">
    <property type="protein sequence ID" value="GAA3362960.1"/>
    <property type="molecule type" value="Genomic_DNA"/>
</dbReference>
<evidence type="ECO:0008006" key="8">
    <source>
        <dbReference type="Google" id="ProtNLM"/>
    </source>
</evidence>
<evidence type="ECO:0000256" key="5">
    <source>
        <dbReference type="SAM" id="Phobius"/>
    </source>
</evidence>
<accession>A0ABP6RXX8</accession>
<proteinExistence type="predicted"/>
<keyword evidence="2 5" id="KW-0812">Transmembrane</keyword>
<dbReference type="Pfam" id="PF13564">
    <property type="entry name" value="DoxX_2"/>
    <property type="match status" value="1"/>
</dbReference>
<dbReference type="InterPro" id="IPR032808">
    <property type="entry name" value="DoxX"/>
</dbReference>
<evidence type="ECO:0000256" key="4">
    <source>
        <dbReference type="ARBA" id="ARBA00023136"/>
    </source>
</evidence>
<evidence type="ECO:0000313" key="6">
    <source>
        <dbReference type="EMBL" id="GAA3362960.1"/>
    </source>
</evidence>
<feature type="transmembrane region" description="Helical" evidence="5">
    <location>
        <begin position="12"/>
        <end position="35"/>
    </location>
</feature>
<organism evidence="6 7">
    <name type="scientific">Saccharopolyspora gregorii</name>
    <dbReference type="NCBI Taxonomy" id="33914"/>
    <lineage>
        <taxon>Bacteria</taxon>
        <taxon>Bacillati</taxon>
        <taxon>Actinomycetota</taxon>
        <taxon>Actinomycetes</taxon>
        <taxon>Pseudonocardiales</taxon>
        <taxon>Pseudonocardiaceae</taxon>
        <taxon>Saccharopolyspora</taxon>
    </lineage>
</organism>
<keyword evidence="7" id="KW-1185">Reference proteome</keyword>
<evidence type="ECO:0000313" key="7">
    <source>
        <dbReference type="Proteomes" id="UP001500483"/>
    </source>
</evidence>
<keyword evidence="4 5" id="KW-0472">Membrane</keyword>
<evidence type="ECO:0000256" key="3">
    <source>
        <dbReference type="ARBA" id="ARBA00022989"/>
    </source>
</evidence>